<proteinExistence type="predicted"/>
<name>A0A317JZR4_9ACTN</name>
<dbReference type="RefSeq" id="WP_109945915.1">
    <property type="nucleotide sequence ID" value="NZ_QGGF01000361.1"/>
</dbReference>
<accession>A0A317JZR4</accession>
<evidence type="ECO:0000313" key="1">
    <source>
        <dbReference type="EMBL" id="PWU46259.1"/>
    </source>
</evidence>
<reference evidence="2" key="1">
    <citation type="submission" date="2018-05" db="EMBL/GenBank/DDBJ databases">
        <title>Micromonospora globispora sp. nov. and Micromonospora rugosa sp. nov., isolated from marine sediment.</title>
        <authorList>
            <person name="Carro L."/>
            <person name="Aysel V."/>
            <person name="Cetin D."/>
            <person name="Igual J.M."/>
            <person name="Klenk H.-P."/>
            <person name="Trujillo M.E."/>
            <person name="Sahin N."/>
        </authorList>
    </citation>
    <scope>NUCLEOTIDE SEQUENCE [LARGE SCALE GENOMIC DNA]</scope>
    <source>
        <strain evidence="2">S2904</strain>
    </source>
</reference>
<evidence type="ECO:0000313" key="2">
    <source>
        <dbReference type="Proteomes" id="UP000245683"/>
    </source>
</evidence>
<sequence length="162" mass="17756">MGYEIGFLVPGQDDDRLGDELPPLQLTDKQEAAWRRIVSRARQEIGAAEEDRYPTHLELWLKDPAMQLWYEGNSASIELPYWYTATAASAHGAIATAYALARIVEAETGMPAVDYEVDQAVQDDGLSRAVARYRGVGQHVRALVEGGVPQAGHVSDTNADES</sequence>
<comment type="caution">
    <text evidence="1">The sequence shown here is derived from an EMBL/GenBank/DDBJ whole genome shotgun (WGS) entry which is preliminary data.</text>
</comment>
<dbReference type="EMBL" id="QGSV01000223">
    <property type="protein sequence ID" value="PWU46259.1"/>
    <property type="molecule type" value="Genomic_DNA"/>
</dbReference>
<dbReference type="Proteomes" id="UP000245683">
    <property type="component" value="Unassembled WGS sequence"/>
</dbReference>
<dbReference type="OrthoDB" id="4164936at2"/>
<organism evidence="1 2">
    <name type="scientific">Micromonospora globispora</name>
    <dbReference type="NCBI Taxonomy" id="1450148"/>
    <lineage>
        <taxon>Bacteria</taxon>
        <taxon>Bacillati</taxon>
        <taxon>Actinomycetota</taxon>
        <taxon>Actinomycetes</taxon>
        <taxon>Micromonosporales</taxon>
        <taxon>Micromonosporaceae</taxon>
        <taxon>Micromonospora</taxon>
    </lineage>
</organism>
<dbReference type="AlphaFoldDB" id="A0A317JZR4"/>
<keyword evidence="2" id="KW-1185">Reference proteome</keyword>
<protein>
    <submittedName>
        <fullName evidence="1">Uncharacterized protein</fullName>
    </submittedName>
</protein>
<gene>
    <name evidence="1" type="ORF">DLJ46_18615</name>
</gene>